<keyword evidence="9" id="KW-0808">Transferase</keyword>
<protein>
    <recommendedName>
        <fullName evidence="18">E3 ubiquitin-protein ligase TRIM71</fullName>
        <ecNumber evidence="5">2.3.2.27</ecNumber>
    </recommendedName>
    <alternativeName>
        <fullName evidence="21">Protein lin-41 homolog</fullName>
    </alternativeName>
    <alternativeName>
        <fullName evidence="19">RING-type E3 ubiquitin transferase TRIM71</fullName>
    </alternativeName>
    <alternativeName>
        <fullName evidence="20">Tripartite motif-containing protein 71</fullName>
    </alternativeName>
</protein>
<evidence type="ECO:0000313" key="23">
    <source>
        <dbReference type="Proteomes" id="UP001152795"/>
    </source>
</evidence>
<dbReference type="FunFam" id="2.120.10.30:FF:000013">
    <property type="entry name" value="E3 ubiquitin-protein ligase TRIM71"/>
    <property type="match status" value="1"/>
</dbReference>
<evidence type="ECO:0000256" key="20">
    <source>
        <dbReference type="ARBA" id="ARBA00042007"/>
    </source>
</evidence>
<evidence type="ECO:0000256" key="3">
    <source>
        <dbReference type="ARBA" id="ARBA00004906"/>
    </source>
</evidence>
<keyword evidence="17" id="KW-0943">RNA-mediated gene silencing</keyword>
<keyword evidence="6" id="KW-0217">Developmental protein</keyword>
<dbReference type="Proteomes" id="UP001152795">
    <property type="component" value="Unassembled WGS sequence"/>
</dbReference>
<evidence type="ECO:0000256" key="15">
    <source>
        <dbReference type="ARBA" id="ARBA00022884"/>
    </source>
</evidence>
<dbReference type="GO" id="GO:0035198">
    <property type="term" value="F:miRNA binding"/>
    <property type="evidence" value="ECO:0007669"/>
    <property type="project" value="UniProtKB-ARBA"/>
</dbReference>
<keyword evidence="7" id="KW-0963">Cytoplasm</keyword>
<dbReference type="InterPro" id="IPR011042">
    <property type="entry name" value="6-blade_b-propeller_TolB-like"/>
</dbReference>
<keyword evidence="13" id="KW-0833">Ubl conjugation pathway</keyword>
<dbReference type="SUPFAM" id="SSF57845">
    <property type="entry name" value="B-box zinc-binding domain"/>
    <property type="match status" value="1"/>
</dbReference>
<dbReference type="FunFam" id="2.120.10.30:FF:000025">
    <property type="entry name" value="E3 ubiquitin-protein ligase TRIM71"/>
    <property type="match status" value="1"/>
</dbReference>
<comment type="similarity">
    <text evidence="4">Belongs to the TRIM/RBCC family.</text>
</comment>
<dbReference type="SUPFAM" id="SSF57850">
    <property type="entry name" value="RING/U-box"/>
    <property type="match status" value="1"/>
</dbReference>
<dbReference type="InterPro" id="IPR013783">
    <property type="entry name" value="Ig-like_fold"/>
</dbReference>
<dbReference type="GO" id="GO:0043161">
    <property type="term" value="P:proteasome-mediated ubiquitin-dependent protein catabolic process"/>
    <property type="evidence" value="ECO:0007669"/>
    <property type="project" value="TreeGrafter"/>
</dbReference>
<evidence type="ECO:0000256" key="19">
    <source>
        <dbReference type="ARBA" id="ARBA00041679"/>
    </source>
</evidence>
<name>A0A7D9J274_PARCT</name>
<dbReference type="InterPro" id="IPR017868">
    <property type="entry name" value="Filamin/ABP280_repeat-like"/>
</dbReference>
<evidence type="ECO:0000256" key="13">
    <source>
        <dbReference type="ARBA" id="ARBA00022786"/>
    </source>
</evidence>
<dbReference type="GO" id="GO:0008270">
    <property type="term" value="F:zinc ion binding"/>
    <property type="evidence" value="ECO:0007669"/>
    <property type="project" value="UniProtKB-KW"/>
</dbReference>
<comment type="subcellular location">
    <subcellularLocation>
        <location evidence="2">Cytoplasm</location>
        <location evidence="2">P-body</location>
    </subcellularLocation>
</comment>
<dbReference type="SMART" id="SM00184">
    <property type="entry name" value="RING"/>
    <property type="match status" value="1"/>
</dbReference>
<sequence>MRFKYNDMAFASDRPATQPSCPGCGKQFENPKILPCLHTFCRSCLMEAVDRDPTGSLSCPSCYRHVSLNENGVDGLTANMFIENILGIISPQHEQETTERSTSSSVRSNLASRICSNCEEGLQVTSHCQVCNELLCDNCTRAHQRVRLTKDHEIVPLASRESSTQARDDASIRQTRTIRTEYCPTHEGEVLILYCDTCYTPVCRECTLKQHRDHSFIYLQDAVANNASSLRKLVVEARRESGAIDECIVASRAMSERVQVRAQNVSTEIRTTIRRHMSALEERERELLRRVEKIGQVKGKTLRVQIDELKSSVASLTLAYDTAQEALNSEKDEDILAAKTALTDRLNELRMKRSLMKVHEDDAIVFTPPDLALQTAIRSLGIVSSNACAAYSVAQGTGQKRAIRGKSAMFIVQAKDHHGENRCTGGDTPHVVIQTPDGLYLRGEVFDRQNGTYAVTYRPQVEGIHIVSVTIRGQQIMDSPFNVDVKKGRNYQSIGVPICCFGTEGEGDGQLCRPWGVCCTKDGHIVVADRSNNRIQVFHRQGHFIYKFGSAGSRNGQFDRPAGVTCDLQGRVIVADKDNHRVQLFEIDGTFVLKFGEKGSKNGQFNYPWDVAVNTEGQILVSDTRNHRVQLFNSDGSFVNKYGFEGVLWKHFDSPRGVTFNHEGHMVVTDFNNHRLLVISSDFQTARFLGTEGTNNGQFLRPQGVAIDEEGNIIVADSRNHRIQVFQANGTFCCKFGAPGCSPGQLDRPSGICVTPDGLIVVVDFGNNRLQIF</sequence>
<evidence type="ECO:0000256" key="2">
    <source>
        <dbReference type="ARBA" id="ARBA00004201"/>
    </source>
</evidence>
<keyword evidence="11" id="KW-0677">Repeat</keyword>
<keyword evidence="22" id="KW-0436">Ligase</keyword>
<dbReference type="Gene3D" id="3.30.40.10">
    <property type="entry name" value="Zinc/RING finger domain, C3HC4 (zinc finger)"/>
    <property type="match status" value="1"/>
</dbReference>
<evidence type="ECO:0000256" key="11">
    <source>
        <dbReference type="ARBA" id="ARBA00022737"/>
    </source>
</evidence>
<dbReference type="InterPro" id="IPR027370">
    <property type="entry name" value="Znf-RING_euk"/>
</dbReference>
<dbReference type="InterPro" id="IPR017907">
    <property type="entry name" value="Znf_RING_CS"/>
</dbReference>
<dbReference type="InterPro" id="IPR014756">
    <property type="entry name" value="Ig_E-set"/>
</dbReference>
<keyword evidence="10" id="KW-0479">Metal-binding</keyword>
<dbReference type="Gene3D" id="2.120.10.30">
    <property type="entry name" value="TolB, C-terminal domain"/>
    <property type="match status" value="2"/>
</dbReference>
<evidence type="ECO:0000256" key="6">
    <source>
        <dbReference type="ARBA" id="ARBA00022473"/>
    </source>
</evidence>
<keyword evidence="15" id="KW-0694">RNA-binding</keyword>
<dbReference type="GO" id="GO:0000209">
    <property type="term" value="P:protein polyubiquitination"/>
    <property type="evidence" value="ECO:0007669"/>
    <property type="project" value="TreeGrafter"/>
</dbReference>
<evidence type="ECO:0000256" key="12">
    <source>
        <dbReference type="ARBA" id="ARBA00022771"/>
    </source>
</evidence>
<evidence type="ECO:0000256" key="4">
    <source>
        <dbReference type="ARBA" id="ARBA00008518"/>
    </source>
</evidence>
<gene>
    <name evidence="22" type="ORF">PACLA_8A040712</name>
</gene>
<dbReference type="SUPFAM" id="SSF81296">
    <property type="entry name" value="E set domains"/>
    <property type="match status" value="1"/>
</dbReference>
<dbReference type="PROSITE" id="PS51125">
    <property type="entry name" value="NHL"/>
    <property type="match status" value="6"/>
</dbReference>
<dbReference type="EMBL" id="CACRXK020010928">
    <property type="protein sequence ID" value="CAB4020387.1"/>
    <property type="molecule type" value="Genomic_DNA"/>
</dbReference>
<dbReference type="PANTHER" id="PTHR24104:SF48">
    <property type="entry name" value="PROTEIN WECH"/>
    <property type="match status" value="1"/>
</dbReference>
<dbReference type="GO" id="GO:0016874">
    <property type="term" value="F:ligase activity"/>
    <property type="evidence" value="ECO:0007669"/>
    <property type="project" value="UniProtKB-KW"/>
</dbReference>
<dbReference type="PROSITE" id="PS50194">
    <property type="entry name" value="FILAMIN_REPEAT"/>
    <property type="match status" value="1"/>
</dbReference>
<evidence type="ECO:0000256" key="21">
    <source>
        <dbReference type="ARBA" id="ARBA00043228"/>
    </source>
</evidence>
<keyword evidence="14" id="KW-0862">Zinc</keyword>
<dbReference type="SMART" id="SM00557">
    <property type="entry name" value="IG_FLMN"/>
    <property type="match status" value="1"/>
</dbReference>
<dbReference type="GO" id="GO:0061630">
    <property type="term" value="F:ubiquitin protein ligase activity"/>
    <property type="evidence" value="ECO:0007669"/>
    <property type="project" value="UniProtKB-EC"/>
</dbReference>
<accession>A0A7D9J274</accession>
<evidence type="ECO:0000256" key="16">
    <source>
        <dbReference type="ARBA" id="ARBA00023054"/>
    </source>
</evidence>
<evidence type="ECO:0000256" key="8">
    <source>
        <dbReference type="ARBA" id="ARBA00022553"/>
    </source>
</evidence>
<dbReference type="InterPro" id="IPR001298">
    <property type="entry name" value="Filamin/ABP280_rpt"/>
</dbReference>
<dbReference type="Pfam" id="PF00630">
    <property type="entry name" value="Filamin"/>
    <property type="match status" value="1"/>
</dbReference>
<dbReference type="Gene3D" id="3.30.160.60">
    <property type="entry name" value="Classic Zinc Finger"/>
    <property type="match status" value="1"/>
</dbReference>
<keyword evidence="8" id="KW-0597">Phosphoprotein</keyword>
<evidence type="ECO:0000256" key="5">
    <source>
        <dbReference type="ARBA" id="ARBA00012483"/>
    </source>
</evidence>
<dbReference type="InterPro" id="IPR013083">
    <property type="entry name" value="Znf_RING/FYVE/PHD"/>
</dbReference>
<evidence type="ECO:0000313" key="22">
    <source>
        <dbReference type="EMBL" id="CAB4020387.1"/>
    </source>
</evidence>
<evidence type="ECO:0000256" key="18">
    <source>
        <dbReference type="ARBA" id="ARBA00040205"/>
    </source>
</evidence>
<dbReference type="InterPro" id="IPR001258">
    <property type="entry name" value="NHL_repeat"/>
</dbReference>
<dbReference type="EC" id="2.3.2.27" evidence="5"/>
<dbReference type="InterPro" id="IPR000315">
    <property type="entry name" value="Znf_B-box"/>
</dbReference>
<reference evidence="22" key="1">
    <citation type="submission" date="2020-04" db="EMBL/GenBank/DDBJ databases">
        <authorList>
            <person name="Alioto T."/>
            <person name="Alioto T."/>
            <person name="Gomez Garrido J."/>
        </authorList>
    </citation>
    <scope>NUCLEOTIDE SEQUENCE</scope>
    <source>
        <strain evidence="22">A484AB</strain>
    </source>
</reference>
<dbReference type="Pfam" id="PF00643">
    <property type="entry name" value="zf-B_box"/>
    <property type="match status" value="2"/>
</dbReference>
<evidence type="ECO:0000256" key="10">
    <source>
        <dbReference type="ARBA" id="ARBA00022723"/>
    </source>
</evidence>
<dbReference type="AlphaFoldDB" id="A0A7D9J274"/>
<dbReference type="PROSITE" id="PS50089">
    <property type="entry name" value="ZF_RING_2"/>
    <property type="match status" value="1"/>
</dbReference>
<dbReference type="PANTHER" id="PTHR24104">
    <property type="entry name" value="E3 UBIQUITIN-PROTEIN LIGASE NHLRC1-RELATED"/>
    <property type="match status" value="1"/>
</dbReference>
<dbReference type="CDD" id="cd19796">
    <property type="entry name" value="Bbox2_TRIM71_C-VII"/>
    <property type="match status" value="1"/>
</dbReference>
<dbReference type="Pfam" id="PF13445">
    <property type="entry name" value="zf-RING_UBOX"/>
    <property type="match status" value="1"/>
</dbReference>
<evidence type="ECO:0000256" key="1">
    <source>
        <dbReference type="ARBA" id="ARBA00000900"/>
    </source>
</evidence>
<keyword evidence="23" id="KW-1185">Reference proteome</keyword>
<dbReference type="InterPro" id="IPR050952">
    <property type="entry name" value="TRIM-NHL_E3_ligases"/>
</dbReference>
<comment type="caution">
    <text evidence="22">The sequence shown here is derived from an EMBL/GenBank/DDBJ whole genome shotgun (WGS) entry which is preliminary data.</text>
</comment>
<organism evidence="22 23">
    <name type="scientific">Paramuricea clavata</name>
    <name type="common">Red gorgonian</name>
    <name type="synonym">Violescent sea-whip</name>
    <dbReference type="NCBI Taxonomy" id="317549"/>
    <lineage>
        <taxon>Eukaryota</taxon>
        <taxon>Metazoa</taxon>
        <taxon>Cnidaria</taxon>
        <taxon>Anthozoa</taxon>
        <taxon>Octocorallia</taxon>
        <taxon>Malacalcyonacea</taxon>
        <taxon>Plexauridae</taxon>
        <taxon>Paramuricea</taxon>
    </lineage>
</organism>
<dbReference type="Pfam" id="PF01436">
    <property type="entry name" value="NHL"/>
    <property type="match status" value="6"/>
</dbReference>
<dbReference type="PROSITE" id="PS00518">
    <property type="entry name" value="ZF_RING_1"/>
    <property type="match status" value="1"/>
</dbReference>
<keyword evidence="16" id="KW-0175">Coiled coil</keyword>
<dbReference type="GO" id="GO:0017148">
    <property type="term" value="P:negative regulation of translation"/>
    <property type="evidence" value="ECO:0007669"/>
    <property type="project" value="UniProtKB-ARBA"/>
</dbReference>
<dbReference type="InterPro" id="IPR001841">
    <property type="entry name" value="Znf_RING"/>
</dbReference>
<dbReference type="CDD" id="cd14954">
    <property type="entry name" value="NHL_TRIM71_like"/>
    <property type="match status" value="1"/>
</dbReference>
<dbReference type="SMART" id="SM00336">
    <property type="entry name" value="BBOX"/>
    <property type="match status" value="2"/>
</dbReference>
<dbReference type="GO" id="GO:0000932">
    <property type="term" value="C:P-body"/>
    <property type="evidence" value="ECO:0007669"/>
    <property type="project" value="UniProtKB-SubCell"/>
</dbReference>
<dbReference type="GO" id="GO:0031047">
    <property type="term" value="P:regulatory ncRNA-mediated gene silencing"/>
    <property type="evidence" value="ECO:0007669"/>
    <property type="project" value="UniProtKB-KW"/>
</dbReference>
<evidence type="ECO:0000256" key="17">
    <source>
        <dbReference type="ARBA" id="ARBA00023158"/>
    </source>
</evidence>
<proteinExistence type="inferred from homology"/>
<evidence type="ECO:0000256" key="7">
    <source>
        <dbReference type="ARBA" id="ARBA00022490"/>
    </source>
</evidence>
<dbReference type="Gene3D" id="2.60.40.10">
    <property type="entry name" value="Immunoglobulins"/>
    <property type="match status" value="1"/>
</dbReference>
<dbReference type="FunFam" id="2.120.10.30:FF:000080">
    <property type="entry name" value="E3 ubiquitin-protein ligase TRIM71"/>
    <property type="match status" value="1"/>
</dbReference>
<dbReference type="OrthoDB" id="342730at2759"/>
<dbReference type="PROSITE" id="PS50119">
    <property type="entry name" value="ZF_BBOX"/>
    <property type="match status" value="2"/>
</dbReference>
<evidence type="ECO:0000256" key="14">
    <source>
        <dbReference type="ARBA" id="ARBA00022833"/>
    </source>
</evidence>
<comment type="catalytic activity">
    <reaction evidence="1">
        <text>S-ubiquitinyl-[E2 ubiquitin-conjugating enzyme]-L-cysteine + [acceptor protein]-L-lysine = [E2 ubiquitin-conjugating enzyme]-L-cysteine + N(6)-ubiquitinyl-[acceptor protein]-L-lysine.</text>
        <dbReference type="EC" id="2.3.2.27"/>
    </reaction>
</comment>
<comment type="pathway">
    <text evidence="3">Protein modification; protein ubiquitination.</text>
</comment>
<keyword evidence="12" id="KW-0863">Zinc-finger</keyword>
<dbReference type="SUPFAM" id="SSF101898">
    <property type="entry name" value="NHL repeat"/>
    <property type="match status" value="1"/>
</dbReference>
<evidence type="ECO:0000256" key="9">
    <source>
        <dbReference type="ARBA" id="ARBA00022679"/>
    </source>
</evidence>